<dbReference type="EMBL" id="GBXM01004900">
    <property type="protein sequence ID" value="JAI03678.1"/>
    <property type="molecule type" value="Transcribed_RNA"/>
</dbReference>
<protein>
    <submittedName>
        <fullName evidence="2">Uncharacterized protein</fullName>
    </submittedName>
</protein>
<dbReference type="AlphaFoldDB" id="A0A0E9XLQ1"/>
<evidence type="ECO:0000313" key="2">
    <source>
        <dbReference type="EMBL" id="JAI03678.1"/>
    </source>
</evidence>
<reference evidence="2" key="2">
    <citation type="journal article" date="2015" name="Fish Shellfish Immunol.">
        <title>Early steps in the European eel (Anguilla anguilla)-Vibrio vulnificus interaction in the gills: Role of the RtxA13 toxin.</title>
        <authorList>
            <person name="Callol A."/>
            <person name="Pajuelo D."/>
            <person name="Ebbesson L."/>
            <person name="Teles M."/>
            <person name="MacKenzie S."/>
            <person name="Amaro C."/>
        </authorList>
    </citation>
    <scope>NUCLEOTIDE SEQUENCE</scope>
</reference>
<sequence length="53" mass="5773">MQALVPHSGFILHKRNLWCAPKQESGEKGKMGEGSMHAVVGSQNYTKEGNSSE</sequence>
<proteinExistence type="predicted"/>
<feature type="compositionally biased region" description="Polar residues" evidence="1">
    <location>
        <begin position="41"/>
        <end position="53"/>
    </location>
</feature>
<evidence type="ECO:0000256" key="1">
    <source>
        <dbReference type="SAM" id="MobiDB-lite"/>
    </source>
</evidence>
<name>A0A0E9XLQ1_ANGAN</name>
<reference evidence="2" key="1">
    <citation type="submission" date="2014-11" db="EMBL/GenBank/DDBJ databases">
        <authorList>
            <person name="Amaro Gonzalez C."/>
        </authorList>
    </citation>
    <scope>NUCLEOTIDE SEQUENCE</scope>
</reference>
<organism evidence="2">
    <name type="scientific">Anguilla anguilla</name>
    <name type="common">European freshwater eel</name>
    <name type="synonym">Muraena anguilla</name>
    <dbReference type="NCBI Taxonomy" id="7936"/>
    <lineage>
        <taxon>Eukaryota</taxon>
        <taxon>Metazoa</taxon>
        <taxon>Chordata</taxon>
        <taxon>Craniata</taxon>
        <taxon>Vertebrata</taxon>
        <taxon>Euteleostomi</taxon>
        <taxon>Actinopterygii</taxon>
        <taxon>Neopterygii</taxon>
        <taxon>Teleostei</taxon>
        <taxon>Anguilliformes</taxon>
        <taxon>Anguillidae</taxon>
        <taxon>Anguilla</taxon>
    </lineage>
</organism>
<feature type="region of interest" description="Disordered" evidence="1">
    <location>
        <begin position="24"/>
        <end position="53"/>
    </location>
</feature>
<accession>A0A0E9XLQ1</accession>